<dbReference type="Gene3D" id="2.40.50.140">
    <property type="entry name" value="Nucleic acid-binding proteins"/>
    <property type="match status" value="1"/>
</dbReference>
<dbReference type="Pfam" id="PF01200">
    <property type="entry name" value="Ribosomal_S28e"/>
    <property type="match status" value="1"/>
</dbReference>
<dbReference type="Proteomes" id="UP000646827">
    <property type="component" value="Unassembled WGS sequence"/>
</dbReference>
<evidence type="ECO:0000256" key="3">
    <source>
        <dbReference type="ARBA" id="ARBA00023274"/>
    </source>
</evidence>
<dbReference type="PANTHER" id="PTHR10769:SF3">
    <property type="entry name" value="SMALL RIBOSOMAL SUBUNIT PROTEIN ES28"/>
    <property type="match status" value="1"/>
</dbReference>
<evidence type="ECO:0000256" key="1">
    <source>
        <dbReference type="ARBA" id="ARBA00005943"/>
    </source>
</evidence>
<dbReference type="GO" id="GO:0006412">
    <property type="term" value="P:translation"/>
    <property type="evidence" value="ECO:0007669"/>
    <property type="project" value="InterPro"/>
</dbReference>
<evidence type="ECO:0000313" key="4">
    <source>
        <dbReference type="EMBL" id="KAG2225336.1"/>
    </source>
</evidence>
<dbReference type="EMBL" id="JAEPRB010000029">
    <property type="protein sequence ID" value="KAG2225336.1"/>
    <property type="molecule type" value="Genomic_DNA"/>
</dbReference>
<dbReference type="InterPro" id="IPR012340">
    <property type="entry name" value="NA-bd_OB-fold"/>
</dbReference>
<comment type="similarity">
    <text evidence="1">Belongs to the eukaryotic ribosomal protein eS28 family.</text>
</comment>
<keyword evidence="5" id="KW-1185">Reference proteome</keyword>
<dbReference type="HAMAP" id="MF_00292">
    <property type="entry name" value="Ribosomal_eS28"/>
    <property type="match status" value="1"/>
</dbReference>
<evidence type="ECO:0000313" key="5">
    <source>
        <dbReference type="Proteomes" id="UP000646827"/>
    </source>
</evidence>
<organism evidence="4 5">
    <name type="scientific">Circinella minor</name>
    <dbReference type="NCBI Taxonomy" id="1195481"/>
    <lineage>
        <taxon>Eukaryota</taxon>
        <taxon>Fungi</taxon>
        <taxon>Fungi incertae sedis</taxon>
        <taxon>Mucoromycota</taxon>
        <taxon>Mucoromycotina</taxon>
        <taxon>Mucoromycetes</taxon>
        <taxon>Mucorales</taxon>
        <taxon>Lichtheimiaceae</taxon>
        <taxon>Circinella</taxon>
    </lineage>
</organism>
<dbReference type="PROSITE" id="PS00961">
    <property type="entry name" value="RIBOSOMAL_S28E"/>
    <property type="match status" value="1"/>
</dbReference>
<reference evidence="4 5" key="1">
    <citation type="submission" date="2020-12" db="EMBL/GenBank/DDBJ databases">
        <title>Metabolic potential, ecology and presence of endohyphal bacteria is reflected in genomic diversity of Mucoromycotina.</title>
        <authorList>
            <person name="Muszewska A."/>
            <person name="Okrasinska A."/>
            <person name="Steczkiewicz K."/>
            <person name="Drgas O."/>
            <person name="Orlowska M."/>
            <person name="Perlinska-Lenart U."/>
            <person name="Aleksandrzak-Piekarczyk T."/>
            <person name="Szatraj K."/>
            <person name="Zielenkiewicz U."/>
            <person name="Pilsyk S."/>
            <person name="Malc E."/>
            <person name="Mieczkowski P."/>
            <person name="Kruszewska J.S."/>
            <person name="Biernat P."/>
            <person name="Pawlowska J."/>
        </authorList>
    </citation>
    <scope>NUCLEOTIDE SEQUENCE [LARGE SCALE GENOMIC DNA]</scope>
    <source>
        <strain evidence="4 5">CBS 142.35</strain>
    </source>
</reference>
<proteinExistence type="inferred from homology"/>
<gene>
    <name evidence="4" type="ORF">INT45_005580</name>
</gene>
<accession>A0A8H7VJP0</accession>
<dbReference type="PANTHER" id="PTHR10769">
    <property type="entry name" value="40S RIBOSOMAL PROTEIN S28"/>
    <property type="match status" value="1"/>
</dbReference>
<evidence type="ECO:0008006" key="6">
    <source>
        <dbReference type="Google" id="ProtNLM"/>
    </source>
</evidence>
<keyword evidence="2" id="KW-0689">Ribosomal protein</keyword>
<dbReference type="SUPFAM" id="SSF50249">
    <property type="entry name" value="Nucleic acid-binding proteins"/>
    <property type="match status" value="1"/>
</dbReference>
<dbReference type="GO" id="GO:0000028">
    <property type="term" value="P:ribosomal small subunit assembly"/>
    <property type="evidence" value="ECO:0007669"/>
    <property type="project" value="TreeGrafter"/>
</dbReference>
<dbReference type="FunFam" id="2.40.50.140:FF:000025">
    <property type="entry name" value="40S ribosomal protein S28"/>
    <property type="match status" value="1"/>
</dbReference>
<dbReference type="GO" id="GO:0022627">
    <property type="term" value="C:cytosolic small ribosomal subunit"/>
    <property type="evidence" value="ECO:0007669"/>
    <property type="project" value="TreeGrafter"/>
</dbReference>
<dbReference type="GO" id="GO:0003735">
    <property type="term" value="F:structural constituent of ribosome"/>
    <property type="evidence" value="ECO:0007669"/>
    <property type="project" value="InterPro"/>
</dbReference>
<comment type="caution">
    <text evidence="4">The sequence shown here is derived from an EMBL/GenBank/DDBJ whole genome shotgun (WGS) entry which is preliminary data.</text>
</comment>
<sequence length="95" mass="10723">MKRRFAAIQIISSTSEALVLSLICDIKMDAQKQPVKLARVIKVLGRTGSRGGVTQVRVEFMDDTARSIIRNVKGPVRENDILCLLESEREARRLR</sequence>
<name>A0A8H7VJP0_9FUNG</name>
<dbReference type="GO" id="GO:0030490">
    <property type="term" value="P:maturation of SSU-rRNA"/>
    <property type="evidence" value="ECO:0007669"/>
    <property type="project" value="TreeGrafter"/>
</dbReference>
<protein>
    <recommendedName>
        <fullName evidence="6">40S ribosomal protein S28</fullName>
    </recommendedName>
</protein>
<dbReference type="AlphaFoldDB" id="A0A8H7VJP0"/>
<dbReference type="InterPro" id="IPR028626">
    <property type="entry name" value="Ribosomal_eS28_CS"/>
</dbReference>
<keyword evidence="3" id="KW-0687">Ribonucleoprotein</keyword>
<dbReference type="CDD" id="cd04457">
    <property type="entry name" value="S1_S28E"/>
    <property type="match status" value="1"/>
</dbReference>
<dbReference type="OrthoDB" id="10258930at2759"/>
<dbReference type="InterPro" id="IPR000289">
    <property type="entry name" value="Ribosomal_eS28"/>
</dbReference>
<evidence type="ECO:0000256" key="2">
    <source>
        <dbReference type="ARBA" id="ARBA00022980"/>
    </source>
</evidence>